<gene>
    <name evidence="1" type="ORF">B5782_1586</name>
</gene>
<reference evidence="1 2" key="1">
    <citation type="submission" date="2017-03" db="EMBL/GenBank/DDBJ databases">
        <title>Maternal inheritance of bifidobacteria.</title>
        <authorList>
            <person name="Lugli G.A."/>
            <person name="Duranti S."/>
            <person name="Milani C."/>
            <person name="Mancabelli L."/>
        </authorList>
    </citation>
    <scope>NUCLEOTIDE SEQUENCE [LARGE SCALE GENOMIC DNA]</scope>
    <source>
        <strain evidence="1 2">1899B</strain>
    </source>
</reference>
<dbReference type="RefSeq" id="WP_065470665.1">
    <property type="nucleotide sequence ID" value="NZ_NAQA01000006.1"/>
</dbReference>
<comment type="caution">
    <text evidence="1">The sequence shown here is derived from an EMBL/GenBank/DDBJ whole genome shotgun (WGS) entry which is preliminary data.</text>
</comment>
<proteinExistence type="predicted"/>
<accession>A0A1V8PMM0</accession>
<dbReference type="AlphaFoldDB" id="A0A1V8PMM0"/>
<name>A0A1V8PMM0_9BIFI</name>
<dbReference type="Proteomes" id="UP000192666">
    <property type="component" value="Unassembled WGS sequence"/>
</dbReference>
<organism evidence="1 2">
    <name type="scientific">Bifidobacterium catenulatum</name>
    <dbReference type="NCBI Taxonomy" id="1686"/>
    <lineage>
        <taxon>Bacteria</taxon>
        <taxon>Bacillati</taxon>
        <taxon>Actinomycetota</taxon>
        <taxon>Actinomycetes</taxon>
        <taxon>Bifidobacteriales</taxon>
        <taxon>Bifidobacteriaceae</taxon>
        <taxon>Bifidobacterium</taxon>
    </lineage>
</organism>
<dbReference type="EMBL" id="NAQA01000006">
    <property type="protein sequence ID" value="OQM49837.1"/>
    <property type="molecule type" value="Genomic_DNA"/>
</dbReference>
<evidence type="ECO:0000313" key="1">
    <source>
        <dbReference type="EMBL" id="OQM49837.1"/>
    </source>
</evidence>
<evidence type="ECO:0000313" key="2">
    <source>
        <dbReference type="Proteomes" id="UP000192666"/>
    </source>
</evidence>
<protein>
    <submittedName>
        <fullName evidence="1">Uncharacterized protein</fullName>
    </submittedName>
</protein>
<sequence>MSIDLTQQALNALADAGLGDSPAKAHEAYVIGYTQGHNDALALAIRIEQSINATQPTAGEIERLAINLWEHNGERPTVYESGKRIADRELEWWKQVAVSAWSFINGTEKEQ</sequence>